<evidence type="ECO:0000256" key="6">
    <source>
        <dbReference type="ARBA" id="ARBA00032897"/>
    </source>
</evidence>
<keyword evidence="5" id="KW-0067">ATP-binding</keyword>
<dbReference type="Pfam" id="PF06414">
    <property type="entry name" value="Zeta_toxin"/>
    <property type="match status" value="1"/>
</dbReference>
<comment type="catalytic activity">
    <reaction evidence="7">
        <text>UDP-N-acetyl-alpha-D-glucosamine + ATP = UDP-N-acetyl-alpha-D-glucosamine 3'-phosphate + ADP + H(+)</text>
        <dbReference type="Rhea" id="RHEA:32671"/>
        <dbReference type="ChEBI" id="CHEBI:15378"/>
        <dbReference type="ChEBI" id="CHEBI:30616"/>
        <dbReference type="ChEBI" id="CHEBI:57705"/>
        <dbReference type="ChEBI" id="CHEBI:64353"/>
        <dbReference type="ChEBI" id="CHEBI:456216"/>
        <dbReference type="EC" id="2.7.1.176"/>
    </reaction>
</comment>
<dbReference type="EC" id="2.7.1.176" evidence="2"/>
<evidence type="ECO:0000256" key="3">
    <source>
        <dbReference type="ARBA" id="ARBA00022649"/>
    </source>
</evidence>
<dbReference type="EMBL" id="KY579372">
    <property type="protein sequence ID" value="ARQ19323.1"/>
    <property type="molecule type" value="Genomic_DNA"/>
</dbReference>
<dbReference type="InterPro" id="IPR027417">
    <property type="entry name" value="P-loop_NTPase"/>
</dbReference>
<comment type="similarity">
    <text evidence="1">Belongs to the zeta toxin family.</text>
</comment>
<protein>
    <recommendedName>
        <fullName evidence="6">UDP-N-acetylglucosamine kinase</fullName>
        <ecNumber evidence="2">2.7.1.176</ecNumber>
    </recommendedName>
    <alternativeName>
        <fullName evidence="6">UDP-N-acetylglucosamine kinase</fullName>
    </alternativeName>
</protein>
<accession>A0A1W7AEW0</accession>
<dbReference type="GO" id="GO:0005524">
    <property type="term" value="F:ATP binding"/>
    <property type="evidence" value="ECO:0007669"/>
    <property type="project" value="UniProtKB-KW"/>
</dbReference>
<feature type="domain" description="Zeta toxin" evidence="8">
    <location>
        <begin position="23"/>
        <end position="101"/>
    </location>
</feature>
<evidence type="ECO:0000256" key="1">
    <source>
        <dbReference type="ARBA" id="ARBA00009104"/>
    </source>
</evidence>
<evidence type="ECO:0000256" key="7">
    <source>
        <dbReference type="ARBA" id="ARBA00048178"/>
    </source>
</evidence>
<dbReference type="InterPro" id="IPR010488">
    <property type="entry name" value="Zeta_toxin_domain"/>
</dbReference>
<evidence type="ECO:0000313" key="9">
    <source>
        <dbReference type="EMBL" id="ARQ19323.1"/>
    </source>
</evidence>
<dbReference type="SUPFAM" id="SSF52540">
    <property type="entry name" value="P-loop containing nucleoside triphosphate hydrolases"/>
    <property type="match status" value="1"/>
</dbReference>
<organism evidence="9">
    <name type="scientific">Enterococcus faecium</name>
    <name type="common">Streptococcus faecium</name>
    <dbReference type="NCBI Taxonomy" id="1352"/>
    <lineage>
        <taxon>Bacteria</taxon>
        <taxon>Bacillati</taxon>
        <taxon>Bacillota</taxon>
        <taxon>Bacilli</taxon>
        <taxon>Lactobacillales</taxon>
        <taxon>Enterococcaceae</taxon>
        <taxon>Enterococcus</taxon>
    </lineage>
</organism>
<keyword evidence="4" id="KW-0547">Nucleotide-binding</keyword>
<dbReference type="GO" id="GO:0016301">
    <property type="term" value="F:kinase activity"/>
    <property type="evidence" value="ECO:0007669"/>
    <property type="project" value="InterPro"/>
</dbReference>
<evidence type="ECO:0000256" key="4">
    <source>
        <dbReference type="ARBA" id="ARBA00022741"/>
    </source>
</evidence>
<dbReference type="AlphaFoldDB" id="A0A1W7AEW0"/>
<geneLocation type="plasmid" evidence="9">
    <name>unnamed</name>
</geneLocation>
<keyword evidence="9" id="KW-0614">Plasmid</keyword>
<sequence>MVNFTDKQFENRLNDNLEELIQGKKAVESPTAFLLGGQPGSGKTSLRSAIFEETQGNVIVIDNDTFKQQHPNFDELVKLYEKDVVKHVTPYSNRMTEAIISRLRVLLQSFKSTIK</sequence>
<dbReference type="Gene3D" id="3.40.50.300">
    <property type="entry name" value="P-loop containing nucleotide triphosphate hydrolases"/>
    <property type="match status" value="1"/>
</dbReference>
<keyword evidence="3" id="KW-1277">Toxin-antitoxin system</keyword>
<name>A0A1W7AEW0_ENTFC</name>
<evidence type="ECO:0000256" key="5">
    <source>
        <dbReference type="ARBA" id="ARBA00022840"/>
    </source>
</evidence>
<reference evidence="9" key="1">
    <citation type="submission" date="2017-02" db="EMBL/GenBank/DDBJ databases">
        <title>Novel Multiresistance cfr-Encoding Plasmids in Linezolid-Resistant Methicillin-Resistant Staphylococcus epidermidis and Vancomycin-Resistant Enterococcus faecium (VRE): First Report of the Co-location of cfr and optrA in VRE.</title>
        <authorList>
            <person name="Lazaris A."/>
            <person name="Coleman D.C."/>
            <person name="Kearns A."/>
            <person name="Pichon B."/>
            <person name="Kinnevey P.M."/>
            <person name="O'Connell B."/>
            <person name="Brennan G.I."/>
            <person name="Shore A.C."/>
        </authorList>
    </citation>
    <scope>NUCLEOTIDE SEQUENCE</scope>
    <source>
        <strain evidence="9">F120805</strain>
        <plasmid evidence="9">unnamed</plasmid>
    </source>
</reference>
<evidence type="ECO:0000256" key="2">
    <source>
        <dbReference type="ARBA" id="ARBA00011963"/>
    </source>
</evidence>
<evidence type="ECO:0000259" key="8">
    <source>
        <dbReference type="Pfam" id="PF06414"/>
    </source>
</evidence>
<proteinExistence type="inferred from homology"/>